<evidence type="ECO:0000313" key="2">
    <source>
        <dbReference type="EMBL" id="MCK7614795.1"/>
    </source>
</evidence>
<dbReference type="EMBL" id="JALNMJ010000018">
    <property type="protein sequence ID" value="MCK7614795.1"/>
    <property type="molecule type" value="Genomic_DNA"/>
</dbReference>
<keyword evidence="1" id="KW-0732">Signal</keyword>
<gene>
    <name evidence="2" type="ORF">M0H32_21710</name>
</gene>
<comment type="caution">
    <text evidence="2">The sequence shown here is derived from an EMBL/GenBank/DDBJ whole genome shotgun (WGS) entry which is preliminary data.</text>
</comment>
<evidence type="ECO:0000256" key="1">
    <source>
        <dbReference type="SAM" id="SignalP"/>
    </source>
</evidence>
<proteinExistence type="predicted"/>
<dbReference type="RefSeq" id="WP_248157584.1">
    <property type="nucleotide sequence ID" value="NZ_JALNMJ010000018.1"/>
</dbReference>
<organism evidence="2 3">
    <name type="scientific">Roseibium sediminicola</name>
    <dbReference type="NCBI Taxonomy" id="2933272"/>
    <lineage>
        <taxon>Bacteria</taxon>
        <taxon>Pseudomonadati</taxon>
        <taxon>Pseudomonadota</taxon>
        <taxon>Alphaproteobacteria</taxon>
        <taxon>Hyphomicrobiales</taxon>
        <taxon>Stappiaceae</taxon>
        <taxon>Roseibium</taxon>
    </lineage>
</organism>
<evidence type="ECO:0000313" key="3">
    <source>
        <dbReference type="Proteomes" id="UP001431221"/>
    </source>
</evidence>
<feature type="chain" id="PRO_5046584527" description="HdeA/HdeB family protein" evidence="1">
    <location>
        <begin position="21"/>
        <end position="86"/>
    </location>
</feature>
<protein>
    <recommendedName>
        <fullName evidence="4">HdeA/HdeB family protein</fullName>
    </recommendedName>
</protein>
<dbReference type="Proteomes" id="UP001431221">
    <property type="component" value="Unassembled WGS sequence"/>
</dbReference>
<name>A0ABT0GZC9_9HYPH</name>
<accession>A0ABT0GZC9</accession>
<keyword evidence="3" id="KW-1185">Reference proteome</keyword>
<reference evidence="2" key="1">
    <citation type="submission" date="2022-04" db="EMBL/GenBank/DDBJ databases">
        <title>Roseibium sp. CAU 1639 isolated from mud.</title>
        <authorList>
            <person name="Kim W."/>
        </authorList>
    </citation>
    <scope>NUCLEOTIDE SEQUENCE</scope>
    <source>
        <strain evidence="2">CAU 1639</strain>
    </source>
</reference>
<evidence type="ECO:0008006" key="4">
    <source>
        <dbReference type="Google" id="ProtNLM"/>
    </source>
</evidence>
<sequence length="86" mass="9487">MKKTLLALALTLSFAGPAFAGDCSIESVQQKALDVATELQSFAQKDPARFQEITQEMQTEAAKLQTTGNVQELCDYYDKVLDEIRA</sequence>
<feature type="signal peptide" evidence="1">
    <location>
        <begin position="1"/>
        <end position="20"/>
    </location>
</feature>